<dbReference type="GO" id="GO:0050906">
    <property type="term" value="P:detection of stimulus involved in sensory perception"/>
    <property type="evidence" value="ECO:0007669"/>
    <property type="project" value="UniProtKB-ARBA"/>
</dbReference>
<dbReference type="Pfam" id="PF00060">
    <property type="entry name" value="Lig_chan"/>
    <property type="match status" value="1"/>
</dbReference>
<feature type="transmembrane region" description="Helical" evidence="13">
    <location>
        <begin position="119"/>
        <end position="151"/>
    </location>
</feature>
<gene>
    <name evidence="16" type="ORF">JTE90_000450</name>
</gene>
<evidence type="ECO:0000259" key="15">
    <source>
        <dbReference type="Pfam" id="PF10613"/>
    </source>
</evidence>
<dbReference type="GO" id="GO:0015276">
    <property type="term" value="F:ligand-gated monoatomic ion channel activity"/>
    <property type="evidence" value="ECO:0007669"/>
    <property type="project" value="InterPro"/>
</dbReference>
<comment type="subcellular location">
    <subcellularLocation>
        <location evidence="1">Cell membrane</location>
        <topology evidence="1">Multi-pass membrane protein</topology>
    </subcellularLocation>
</comment>
<dbReference type="EMBL" id="JAFNEN010000445">
    <property type="protein sequence ID" value="KAG8182846.1"/>
    <property type="molecule type" value="Genomic_DNA"/>
</dbReference>
<keyword evidence="11" id="KW-1071">Ligand-gated ion channel</keyword>
<evidence type="ECO:0000256" key="8">
    <source>
        <dbReference type="ARBA" id="ARBA00023136"/>
    </source>
</evidence>
<keyword evidence="4" id="KW-1003">Cell membrane</keyword>
<keyword evidence="7" id="KW-0406">Ion transport</keyword>
<evidence type="ECO:0000256" key="12">
    <source>
        <dbReference type="ARBA" id="ARBA00023303"/>
    </source>
</evidence>
<dbReference type="Gene3D" id="3.40.190.10">
    <property type="entry name" value="Periplasmic binding protein-like II"/>
    <property type="match status" value="2"/>
</dbReference>
<keyword evidence="10" id="KW-0325">Glycoprotein</keyword>
<feature type="transmembrane region" description="Helical" evidence="13">
    <location>
        <begin position="202"/>
        <end position="225"/>
    </location>
</feature>
<keyword evidence="6 13" id="KW-1133">Transmembrane helix</keyword>
<dbReference type="InterPro" id="IPR019594">
    <property type="entry name" value="Glu/Gly-bd"/>
</dbReference>
<dbReference type="GO" id="GO:0005886">
    <property type="term" value="C:plasma membrane"/>
    <property type="evidence" value="ECO:0007669"/>
    <property type="project" value="UniProtKB-SubCell"/>
</dbReference>
<evidence type="ECO:0000256" key="6">
    <source>
        <dbReference type="ARBA" id="ARBA00022989"/>
    </source>
</evidence>
<dbReference type="Pfam" id="PF10613">
    <property type="entry name" value="Lig_chan-Glu_bd"/>
    <property type="match status" value="1"/>
</dbReference>
<dbReference type="InterPro" id="IPR052192">
    <property type="entry name" value="Insect_Ionotropic_Sensory_Rcpt"/>
</dbReference>
<dbReference type="SUPFAM" id="SSF53850">
    <property type="entry name" value="Periplasmic binding protein-like II"/>
    <property type="match status" value="1"/>
</dbReference>
<evidence type="ECO:0000256" key="10">
    <source>
        <dbReference type="ARBA" id="ARBA00023180"/>
    </source>
</evidence>
<keyword evidence="8 13" id="KW-0472">Membrane</keyword>
<evidence type="ECO:0000256" key="1">
    <source>
        <dbReference type="ARBA" id="ARBA00004651"/>
    </source>
</evidence>
<evidence type="ECO:0000256" key="13">
    <source>
        <dbReference type="SAM" id="Phobius"/>
    </source>
</evidence>
<sequence>MKKFRVRYGTWVPFATFKYDKDNKKVLGGIVGDVYEGMKTFLGQFEYESHIQPDNTFGARLPSGSFSGMIGAVFNNETDIAGPFQISEGRSFGVEFTTPLGFSQIGIMSGMVPTNKDPFLIFSIFSMPVWITLFASLALVSATTTLIYHVLPSTEKRPLPEVFAKYFWAFQTSLVDENFGSSDRWFTRHICHSPSFRMLQLLWFIGPGLVLLYSYQGGIISAFAANKFKPKIATVEDLINDKSIGVISYHNAYPQKFFENLAGTKYSSIWARMKDHMLQFDLAGTVPKWMDSVENGENIFTTESTYLRYLVGYRFLKTGKCGIRVSNIDMGSTYIAIGFRKEYHGTDFLKRFNRGLRRFTEGSLAHLRLLHSNLYYDICTGVSSSTTKALGLSDLFGAFIVLGTGITVSILVFFAEVYVSRRSRTKVHWIPKAKVNDIVGNLSNK</sequence>
<reference evidence="16 17" key="1">
    <citation type="journal article" date="2022" name="Nat. Ecol. Evol.">
        <title>A masculinizing supergene underlies an exaggerated male reproductive morph in a spider.</title>
        <authorList>
            <person name="Hendrickx F."/>
            <person name="De Corte Z."/>
            <person name="Sonet G."/>
            <person name="Van Belleghem S.M."/>
            <person name="Kostlbacher S."/>
            <person name="Vangestel C."/>
        </authorList>
    </citation>
    <scope>NUCLEOTIDE SEQUENCE [LARGE SCALE GENOMIC DNA]</scope>
    <source>
        <strain evidence="16">W744_W776</strain>
    </source>
</reference>
<evidence type="ECO:0000256" key="2">
    <source>
        <dbReference type="ARBA" id="ARBA00008685"/>
    </source>
</evidence>
<evidence type="ECO:0000256" key="5">
    <source>
        <dbReference type="ARBA" id="ARBA00022692"/>
    </source>
</evidence>
<keyword evidence="12" id="KW-0407">Ion channel</keyword>
<evidence type="ECO:0000313" key="17">
    <source>
        <dbReference type="Proteomes" id="UP000827092"/>
    </source>
</evidence>
<comment type="caution">
    <text evidence="16">The sequence shown here is derived from an EMBL/GenBank/DDBJ whole genome shotgun (WGS) entry which is preliminary data.</text>
</comment>
<evidence type="ECO:0000259" key="14">
    <source>
        <dbReference type="Pfam" id="PF00060"/>
    </source>
</evidence>
<keyword evidence="9" id="KW-0675">Receptor</keyword>
<dbReference type="InterPro" id="IPR001320">
    <property type="entry name" value="Iontro_rcpt_C"/>
</dbReference>
<evidence type="ECO:0000256" key="11">
    <source>
        <dbReference type="ARBA" id="ARBA00023286"/>
    </source>
</evidence>
<evidence type="ECO:0000256" key="7">
    <source>
        <dbReference type="ARBA" id="ARBA00023065"/>
    </source>
</evidence>
<name>A0AAV6UGS7_9ARAC</name>
<keyword evidence="3" id="KW-0813">Transport</keyword>
<dbReference type="PANTHER" id="PTHR42643">
    <property type="entry name" value="IONOTROPIC RECEPTOR 20A-RELATED"/>
    <property type="match status" value="1"/>
</dbReference>
<dbReference type="AlphaFoldDB" id="A0AAV6UGS7"/>
<accession>A0AAV6UGS7</accession>
<feature type="domain" description="Ionotropic glutamate receptor C-terminal" evidence="14">
    <location>
        <begin position="127"/>
        <end position="406"/>
    </location>
</feature>
<comment type="similarity">
    <text evidence="2">Belongs to the glutamate-gated ion channel (TC 1.A.10.1) family.</text>
</comment>
<dbReference type="PANTHER" id="PTHR42643:SF24">
    <property type="entry name" value="IONOTROPIC RECEPTOR 60A"/>
    <property type="match status" value="1"/>
</dbReference>
<evidence type="ECO:0000256" key="4">
    <source>
        <dbReference type="ARBA" id="ARBA00022475"/>
    </source>
</evidence>
<evidence type="ECO:0008006" key="18">
    <source>
        <dbReference type="Google" id="ProtNLM"/>
    </source>
</evidence>
<evidence type="ECO:0000256" key="9">
    <source>
        <dbReference type="ARBA" id="ARBA00023170"/>
    </source>
</evidence>
<evidence type="ECO:0000313" key="16">
    <source>
        <dbReference type="EMBL" id="KAG8182846.1"/>
    </source>
</evidence>
<proteinExistence type="inferred from homology"/>
<keyword evidence="5 13" id="KW-0812">Transmembrane</keyword>
<keyword evidence="17" id="KW-1185">Reference proteome</keyword>
<protein>
    <recommendedName>
        <fullName evidence="18">Ionotropic receptor</fullName>
    </recommendedName>
</protein>
<feature type="domain" description="Ionotropic glutamate receptor L-glutamate and glycine-binding" evidence="15">
    <location>
        <begin position="12"/>
        <end position="108"/>
    </location>
</feature>
<organism evidence="16 17">
    <name type="scientific">Oedothorax gibbosus</name>
    <dbReference type="NCBI Taxonomy" id="931172"/>
    <lineage>
        <taxon>Eukaryota</taxon>
        <taxon>Metazoa</taxon>
        <taxon>Ecdysozoa</taxon>
        <taxon>Arthropoda</taxon>
        <taxon>Chelicerata</taxon>
        <taxon>Arachnida</taxon>
        <taxon>Araneae</taxon>
        <taxon>Araneomorphae</taxon>
        <taxon>Entelegynae</taxon>
        <taxon>Araneoidea</taxon>
        <taxon>Linyphiidae</taxon>
        <taxon>Erigoninae</taxon>
        <taxon>Oedothorax</taxon>
    </lineage>
</organism>
<feature type="transmembrane region" description="Helical" evidence="13">
    <location>
        <begin position="396"/>
        <end position="419"/>
    </location>
</feature>
<dbReference type="Proteomes" id="UP000827092">
    <property type="component" value="Unassembled WGS sequence"/>
</dbReference>
<evidence type="ECO:0000256" key="3">
    <source>
        <dbReference type="ARBA" id="ARBA00022448"/>
    </source>
</evidence>